<dbReference type="EMBL" id="MFLY01000017">
    <property type="protein sequence ID" value="OGG73004.1"/>
    <property type="molecule type" value="Genomic_DNA"/>
</dbReference>
<evidence type="ECO:0000313" key="11">
    <source>
        <dbReference type="EMBL" id="OGG73004.1"/>
    </source>
</evidence>
<dbReference type="GO" id="GO:0005737">
    <property type="term" value="C:cytoplasm"/>
    <property type="evidence" value="ECO:0007669"/>
    <property type="project" value="TreeGrafter"/>
</dbReference>
<dbReference type="InterPro" id="IPR029057">
    <property type="entry name" value="PRTase-like"/>
</dbReference>
<evidence type="ECO:0000256" key="1">
    <source>
        <dbReference type="ARBA" id="ARBA00013247"/>
    </source>
</evidence>
<evidence type="ECO:0000256" key="3">
    <source>
        <dbReference type="ARBA" id="ARBA00022723"/>
    </source>
</evidence>
<dbReference type="GO" id="GO:0016301">
    <property type="term" value="F:kinase activity"/>
    <property type="evidence" value="ECO:0007669"/>
    <property type="project" value="UniProtKB-KW"/>
</dbReference>
<dbReference type="Pfam" id="PF13793">
    <property type="entry name" value="Pribosyltran_N"/>
    <property type="match status" value="1"/>
</dbReference>
<protein>
    <recommendedName>
        <fullName evidence="1">ribose-phosphate diphosphokinase</fullName>
        <ecNumber evidence="1">2.7.6.1</ecNumber>
    </recommendedName>
</protein>
<dbReference type="Gene3D" id="3.40.50.2020">
    <property type="match status" value="2"/>
</dbReference>
<accession>A0A1F6EH86</accession>
<sequence length="321" mass="35113">MRNRIKVFAGTAGRPLADKVCERLSIDLGKARVARFADGEVDVQIEEDVRGADVFIVNTTGPPAENLIEMVLLAEAAHGSSAGRVTVIPTYLGYNRQDRKDRPRRPISARTIIRFIAESGADRVLLVDLHSEPTMALFGNRMQVDHLYASAVSVEYLRKILTNPFVVASPDKGGGPRAEAYARLLGQDDFVLFSKSRATPGVVEEKTIKIIGDVRGKNILFVDDMIDTAGTLVADTIAAKKAGAKKIYAFATHGLFSRDAFERLDTSGITEVITTDSVGNRKNLFKPKRMKLTELSIVSLLAQAIRRLHDGESLSLLIPKP</sequence>
<dbReference type="GO" id="GO:0004749">
    <property type="term" value="F:ribose phosphate diphosphokinase activity"/>
    <property type="evidence" value="ECO:0007669"/>
    <property type="project" value="UniProtKB-EC"/>
</dbReference>
<dbReference type="NCBIfam" id="NF002320">
    <property type="entry name" value="PRK01259.1"/>
    <property type="match status" value="1"/>
</dbReference>
<evidence type="ECO:0000256" key="7">
    <source>
        <dbReference type="ARBA" id="ARBA00022840"/>
    </source>
</evidence>
<dbReference type="InterPro" id="IPR005946">
    <property type="entry name" value="Rib-P_diPkinase"/>
</dbReference>
<dbReference type="SMART" id="SM01400">
    <property type="entry name" value="Pribosyltran_N"/>
    <property type="match status" value="1"/>
</dbReference>
<evidence type="ECO:0000256" key="2">
    <source>
        <dbReference type="ARBA" id="ARBA00022679"/>
    </source>
</evidence>
<dbReference type="FunFam" id="3.40.50.2020:FF:000007">
    <property type="entry name" value="Ribose-phosphate pyrophosphokinase"/>
    <property type="match status" value="1"/>
</dbReference>
<dbReference type="PANTHER" id="PTHR10210:SF32">
    <property type="entry name" value="RIBOSE-PHOSPHATE PYROPHOSPHOKINASE 2"/>
    <property type="match status" value="1"/>
</dbReference>
<evidence type="ECO:0000256" key="5">
    <source>
        <dbReference type="ARBA" id="ARBA00022741"/>
    </source>
</evidence>
<keyword evidence="6" id="KW-0418">Kinase</keyword>
<dbReference type="CDD" id="cd06223">
    <property type="entry name" value="PRTases_typeI"/>
    <property type="match status" value="1"/>
</dbReference>
<gene>
    <name evidence="11" type="ORF">A3A38_01165</name>
</gene>
<comment type="catalytic activity">
    <reaction evidence="9">
        <text>D-ribose 5-phosphate + ATP = 5-phospho-alpha-D-ribose 1-diphosphate + AMP + H(+)</text>
        <dbReference type="Rhea" id="RHEA:15609"/>
        <dbReference type="ChEBI" id="CHEBI:15378"/>
        <dbReference type="ChEBI" id="CHEBI:30616"/>
        <dbReference type="ChEBI" id="CHEBI:58017"/>
        <dbReference type="ChEBI" id="CHEBI:78346"/>
        <dbReference type="ChEBI" id="CHEBI:456215"/>
        <dbReference type="EC" id="2.7.6.1"/>
    </reaction>
</comment>
<dbReference type="Proteomes" id="UP000177306">
    <property type="component" value="Unassembled WGS sequence"/>
</dbReference>
<keyword evidence="8" id="KW-0460">Magnesium</keyword>
<dbReference type="PANTHER" id="PTHR10210">
    <property type="entry name" value="RIBOSE-PHOSPHATE DIPHOSPHOKINASE FAMILY MEMBER"/>
    <property type="match status" value="1"/>
</dbReference>
<evidence type="ECO:0000313" key="12">
    <source>
        <dbReference type="Proteomes" id="UP000177306"/>
    </source>
</evidence>
<dbReference type="GO" id="GO:0002189">
    <property type="term" value="C:ribose phosphate diphosphokinase complex"/>
    <property type="evidence" value="ECO:0007669"/>
    <property type="project" value="TreeGrafter"/>
</dbReference>
<keyword evidence="2" id="KW-0808">Transferase</keyword>
<dbReference type="GO" id="GO:0006164">
    <property type="term" value="P:purine nucleotide biosynthetic process"/>
    <property type="evidence" value="ECO:0007669"/>
    <property type="project" value="TreeGrafter"/>
</dbReference>
<dbReference type="SUPFAM" id="SSF53271">
    <property type="entry name" value="PRTase-like"/>
    <property type="match status" value="1"/>
</dbReference>
<proteinExistence type="predicted"/>
<dbReference type="AlphaFoldDB" id="A0A1F6EH86"/>
<organism evidence="11 12">
    <name type="scientific">Candidatus Kaiserbacteria bacterium RIFCSPLOWO2_01_FULL_53_17</name>
    <dbReference type="NCBI Taxonomy" id="1798511"/>
    <lineage>
        <taxon>Bacteria</taxon>
        <taxon>Candidatus Kaiseribacteriota</taxon>
    </lineage>
</organism>
<evidence type="ECO:0000256" key="6">
    <source>
        <dbReference type="ARBA" id="ARBA00022777"/>
    </source>
</evidence>
<dbReference type="InterPro" id="IPR029099">
    <property type="entry name" value="Pribosyltran_N"/>
</dbReference>
<evidence type="ECO:0000256" key="4">
    <source>
        <dbReference type="ARBA" id="ARBA00022727"/>
    </source>
</evidence>
<comment type="caution">
    <text evidence="11">The sequence shown here is derived from an EMBL/GenBank/DDBJ whole genome shotgun (WGS) entry which is preliminary data.</text>
</comment>
<dbReference type="GO" id="GO:0000287">
    <property type="term" value="F:magnesium ion binding"/>
    <property type="evidence" value="ECO:0007669"/>
    <property type="project" value="InterPro"/>
</dbReference>
<dbReference type="GO" id="GO:0005524">
    <property type="term" value="F:ATP binding"/>
    <property type="evidence" value="ECO:0007669"/>
    <property type="project" value="UniProtKB-KW"/>
</dbReference>
<keyword evidence="7" id="KW-0067">ATP-binding</keyword>
<dbReference type="InterPro" id="IPR000836">
    <property type="entry name" value="PRTase_dom"/>
</dbReference>
<dbReference type="NCBIfam" id="TIGR01251">
    <property type="entry name" value="ribP_PPkin"/>
    <property type="match status" value="1"/>
</dbReference>
<evidence type="ECO:0000256" key="9">
    <source>
        <dbReference type="ARBA" id="ARBA00049535"/>
    </source>
</evidence>
<dbReference type="Pfam" id="PF14572">
    <property type="entry name" value="Pribosyl_synth"/>
    <property type="match status" value="1"/>
</dbReference>
<reference evidence="11 12" key="1">
    <citation type="journal article" date="2016" name="Nat. Commun.">
        <title>Thousands of microbial genomes shed light on interconnected biogeochemical processes in an aquifer system.</title>
        <authorList>
            <person name="Anantharaman K."/>
            <person name="Brown C.T."/>
            <person name="Hug L.A."/>
            <person name="Sharon I."/>
            <person name="Castelle C.J."/>
            <person name="Probst A.J."/>
            <person name="Thomas B.C."/>
            <person name="Singh A."/>
            <person name="Wilkins M.J."/>
            <person name="Karaoz U."/>
            <person name="Brodie E.L."/>
            <person name="Williams K.H."/>
            <person name="Hubbard S.S."/>
            <person name="Banfield J.F."/>
        </authorList>
    </citation>
    <scope>NUCLEOTIDE SEQUENCE [LARGE SCALE GENOMIC DNA]</scope>
</reference>
<feature type="domain" description="Ribose-phosphate pyrophosphokinase N-terminal" evidence="10">
    <location>
        <begin position="5"/>
        <end position="120"/>
    </location>
</feature>
<keyword evidence="4" id="KW-0545">Nucleotide biosynthesis</keyword>
<evidence type="ECO:0000256" key="8">
    <source>
        <dbReference type="ARBA" id="ARBA00022842"/>
    </source>
</evidence>
<dbReference type="GO" id="GO:0006015">
    <property type="term" value="P:5-phosphoribose 1-diphosphate biosynthetic process"/>
    <property type="evidence" value="ECO:0007669"/>
    <property type="project" value="TreeGrafter"/>
</dbReference>
<keyword evidence="5" id="KW-0547">Nucleotide-binding</keyword>
<evidence type="ECO:0000259" key="10">
    <source>
        <dbReference type="Pfam" id="PF13793"/>
    </source>
</evidence>
<keyword evidence="3" id="KW-0479">Metal-binding</keyword>
<dbReference type="EC" id="2.7.6.1" evidence="1"/>
<name>A0A1F6EH86_9BACT</name>